<dbReference type="CDD" id="cd18182">
    <property type="entry name" value="ATP-synt_Fo_c_ATP5G3"/>
    <property type="match status" value="1"/>
</dbReference>
<dbReference type="Pfam" id="PF00137">
    <property type="entry name" value="ATP-synt_C"/>
    <property type="match status" value="1"/>
</dbReference>
<dbReference type="GO" id="GO:0015986">
    <property type="term" value="P:proton motive force-driven ATP synthesis"/>
    <property type="evidence" value="ECO:0007669"/>
    <property type="project" value="InterPro"/>
</dbReference>
<evidence type="ECO:0000256" key="9">
    <source>
        <dbReference type="ARBA" id="ARBA00023121"/>
    </source>
</evidence>
<dbReference type="InterPro" id="IPR035921">
    <property type="entry name" value="F/V-ATP_Csub_sf"/>
</dbReference>
<dbReference type="GO" id="GO:0033177">
    <property type="term" value="C:proton-transporting two-sector ATPase complex, proton-transporting domain"/>
    <property type="evidence" value="ECO:0007669"/>
    <property type="project" value="InterPro"/>
</dbReference>
<evidence type="ECO:0000256" key="5">
    <source>
        <dbReference type="ARBA" id="ARBA00022692"/>
    </source>
</evidence>
<evidence type="ECO:0000256" key="12">
    <source>
        <dbReference type="RuleBase" id="RU004221"/>
    </source>
</evidence>
<keyword evidence="11 12" id="KW-0472">Membrane</keyword>
<dbReference type="HAMAP" id="MF_01396">
    <property type="entry name" value="ATP_synth_c_bact"/>
    <property type="match status" value="1"/>
</dbReference>
<evidence type="ECO:0000256" key="10">
    <source>
        <dbReference type="ARBA" id="ARBA00023128"/>
    </source>
</evidence>
<dbReference type="PROSITE" id="PS00605">
    <property type="entry name" value="ATPASE_C"/>
    <property type="match status" value="1"/>
</dbReference>
<protein>
    <recommendedName>
        <fullName evidence="12">ATP synthase subunit 9, mitochondrial</fullName>
    </recommendedName>
</protein>
<name>A0A679EPM8_9CRYP</name>
<dbReference type="AlphaFoldDB" id="A0A679EPM8"/>
<dbReference type="GO" id="GO:0015078">
    <property type="term" value="F:proton transmembrane transporter activity"/>
    <property type="evidence" value="ECO:0007669"/>
    <property type="project" value="InterPro"/>
</dbReference>
<organism evidence="14">
    <name type="scientific">Hemiarma marina</name>
    <dbReference type="NCBI Taxonomy" id="1848298"/>
    <lineage>
        <taxon>Eukaryota</taxon>
        <taxon>Cryptophyceae</taxon>
        <taxon>Cyathomonadacea</taxon>
        <taxon>Goniomonadaceae</taxon>
    </lineage>
</organism>
<keyword evidence="10 12" id="KW-0496">Mitochondrion</keyword>
<feature type="transmembrane region" description="Helical" evidence="12">
    <location>
        <begin position="12"/>
        <end position="36"/>
    </location>
</feature>
<reference evidence="14" key="1">
    <citation type="submission" date="2019-12" db="EMBL/GenBank/DDBJ databases">
        <title>Mitochondrial genomes of Hemiarma marina and Leucocryptos marina revised the evolution of cytochrome c maturation in Cryptista.</title>
        <authorList>
            <person name="Nishimura Y."/>
            <person name="Kume K."/>
            <person name="Sonehara K."/>
            <person name="Tanifuji G."/>
            <person name="Shiratori T."/>
            <person name="Ishida K."/>
            <person name="Hashimoto T."/>
            <person name="Inagaki Y."/>
            <person name="Ohkuma M."/>
        </authorList>
    </citation>
    <scope>NUCLEOTIDE SEQUENCE</scope>
    <source>
        <strain evidence="14">SRT149</strain>
    </source>
</reference>
<keyword evidence="9 12" id="KW-0446">Lipid-binding</keyword>
<keyword evidence="4" id="KW-0138">CF(0)</keyword>
<evidence type="ECO:0000313" key="14">
    <source>
        <dbReference type="EMBL" id="BBQ05346.1"/>
    </source>
</evidence>
<keyword evidence="3 12" id="KW-0813">Transport</keyword>
<dbReference type="InterPro" id="IPR038662">
    <property type="entry name" value="ATP_synth_F0_csu_sf"/>
</dbReference>
<evidence type="ECO:0000259" key="13">
    <source>
        <dbReference type="Pfam" id="PF00137"/>
    </source>
</evidence>
<dbReference type="InterPro" id="IPR000454">
    <property type="entry name" value="ATP_synth_F0_csu"/>
</dbReference>
<feature type="domain" description="V-ATPase proteolipid subunit C-like" evidence="13">
    <location>
        <begin position="11"/>
        <end position="73"/>
    </location>
</feature>
<evidence type="ECO:0000256" key="3">
    <source>
        <dbReference type="ARBA" id="ARBA00022448"/>
    </source>
</evidence>
<evidence type="ECO:0000256" key="7">
    <source>
        <dbReference type="ARBA" id="ARBA00022989"/>
    </source>
</evidence>
<keyword evidence="6 12" id="KW-0375">Hydrogen ion transport</keyword>
<evidence type="ECO:0000256" key="4">
    <source>
        <dbReference type="ARBA" id="ARBA00022547"/>
    </source>
</evidence>
<dbReference type="PANTHER" id="PTHR10031:SF0">
    <property type="entry name" value="ATPASE PROTEIN 9"/>
    <property type="match status" value="1"/>
</dbReference>
<evidence type="ECO:0000256" key="8">
    <source>
        <dbReference type="ARBA" id="ARBA00023065"/>
    </source>
</evidence>
<comment type="subcellular location">
    <subcellularLocation>
        <location evidence="1 12">Mitochondrion membrane</location>
        <topology evidence="1 12">Multi-pass membrane protein</topology>
    </subcellularLocation>
</comment>
<geneLocation type="mitochondrion" evidence="14"/>
<keyword evidence="8 12" id="KW-0406">Ion transport</keyword>
<proteinExistence type="inferred from homology"/>
<dbReference type="PRINTS" id="PR00124">
    <property type="entry name" value="ATPASEC"/>
</dbReference>
<dbReference type="GO" id="GO:0045259">
    <property type="term" value="C:proton-transporting ATP synthase complex"/>
    <property type="evidence" value="ECO:0007669"/>
    <property type="project" value="UniProtKB-KW"/>
</dbReference>
<dbReference type="EMBL" id="LC515367">
    <property type="protein sequence ID" value="BBQ05346.1"/>
    <property type="molecule type" value="Genomic_DNA"/>
</dbReference>
<evidence type="ECO:0000256" key="1">
    <source>
        <dbReference type="ARBA" id="ARBA00004225"/>
    </source>
</evidence>
<gene>
    <name evidence="14" type="primary">atp9</name>
</gene>
<dbReference type="InterPro" id="IPR002379">
    <property type="entry name" value="ATPase_proteolipid_c-like_dom"/>
</dbReference>
<sequence>MNVTLQSAKLLGAGFATAGLAGVGVGIGSVFAAFVLAVSRNPSLRQQLFGITLLGFALVEAIGLFVLMMAFLILFG</sequence>
<evidence type="ECO:0000256" key="2">
    <source>
        <dbReference type="ARBA" id="ARBA00006704"/>
    </source>
</evidence>
<feature type="transmembrane region" description="Helical" evidence="12">
    <location>
        <begin position="48"/>
        <end position="75"/>
    </location>
</feature>
<keyword evidence="5 12" id="KW-0812">Transmembrane</keyword>
<evidence type="ECO:0000256" key="6">
    <source>
        <dbReference type="ARBA" id="ARBA00022781"/>
    </source>
</evidence>
<comment type="subunit">
    <text evidence="12">F-type ATPases have 2 components, CF(1) - the catalytic core - and CF(0) - the membrane proton channel. CF(1) has five subunits: alpha(3), beta(3), gamma(1), delta(1), epsilon(1). CF(0) has three main subunits: a, b and c.</text>
</comment>
<keyword evidence="7 12" id="KW-1133">Transmembrane helix</keyword>
<dbReference type="GO" id="GO:0031966">
    <property type="term" value="C:mitochondrial membrane"/>
    <property type="evidence" value="ECO:0007669"/>
    <property type="project" value="UniProtKB-SubCell"/>
</dbReference>
<dbReference type="InterPro" id="IPR020537">
    <property type="entry name" value="ATP_synth_F0_csu_DDCD_BS"/>
</dbReference>
<dbReference type="PANTHER" id="PTHR10031">
    <property type="entry name" value="ATP SYNTHASE LIPID-BINDING PROTEIN, MITOCHONDRIAL"/>
    <property type="match status" value="1"/>
</dbReference>
<evidence type="ECO:0000256" key="11">
    <source>
        <dbReference type="ARBA" id="ARBA00023136"/>
    </source>
</evidence>
<dbReference type="SUPFAM" id="SSF81333">
    <property type="entry name" value="F1F0 ATP synthase subunit C"/>
    <property type="match status" value="1"/>
</dbReference>
<dbReference type="Gene3D" id="1.20.20.10">
    <property type="entry name" value="F1F0 ATP synthase subunit C"/>
    <property type="match status" value="1"/>
</dbReference>
<comment type="similarity">
    <text evidence="2 12">Belongs to the ATPase C chain family.</text>
</comment>
<accession>A0A679EPM8</accession>
<dbReference type="FunFam" id="1.20.20.10:FF:000003">
    <property type="entry name" value="Atp synthase f complex subunit mitochondrial"/>
    <property type="match status" value="1"/>
</dbReference>
<dbReference type="GO" id="GO:0008289">
    <property type="term" value="F:lipid binding"/>
    <property type="evidence" value="ECO:0007669"/>
    <property type="project" value="UniProtKB-KW"/>
</dbReference>